<dbReference type="PROSITE" id="PS00134">
    <property type="entry name" value="TRYPSIN_HIS"/>
    <property type="match status" value="1"/>
</dbReference>
<evidence type="ECO:0000256" key="12">
    <source>
        <dbReference type="ARBA" id="ARBA00022825"/>
    </source>
</evidence>
<dbReference type="EMBL" id="JAFIRN010000008">
    <property type="protein sequence ID" value="KAG5844108.1"/>
    <property type="molecule type" value="Genomic_DNA"/>
</dbReference>
<feature type="domain" description="VWFA" evidence="20">
    <location>
        <begin position="255"/>
        <end position="448"/>
    </location>
</feature>
<evidence type="ECO:0000256" key="19">
    <source>
        <dbReference type="SAM" id="SignalP"/>
    </source>
</evidence>
<protein>
    <recommendedName>
        <fullName evidence="16">C3/C5 convertase</fullName>
    </recommendedName>
</protein>
<feature type="disulfide bond" evidence="18">
    <location>
        <begin position="182"/>
        <end position="209"/>
    </location>
</feature>
<dbReference type="SMART" id="SM00327">
    <property type="entry name" value="VWA"/>
    <property type="match status" value="1"/>
</dbReference>
<dbReference type="PANTHER" id="PTHR46393:SF6">
    <property type="entry name" value="COMPLEMENT C2-RELATED"/>
    <property type="match status" value="1"/>
</dbReference>
<keyword evidence="6" id="KW-0399">Innate immunity</keyword>
<feature type="domain" description="Peptidase S1" evidence="21">
    <location>
        <begin position="457"/>
        <end position="737"/>
    </location>
</feature>
<feature type="domain" description="Sushi" evidence="22">
    <location>
        <begin position="27"/>
        <end position="91"/>
    </location>
</feature>
<evidence type="ECO:0000313" key="24">
    <source>
        <dbReference type="Proteomes" id="UP001044222"/>
    </source>
</evidence>
<dbReference type="InterPro" id="IPR035976">
    <property type="entry name" value="Sushi/SCR/CCP_sf"/>
</dbReference>
<reference evidence="23" key="1">
    <citation type="submission" date="2021-01" db="EMBL/GenBank/DDBJ databases">
        <title>A chromosome-scale assembly of European eel, Anguilla anguilla.</title>
        <authorList>
            <person name="Henkel C."/>
            <person name="Jong-Raadsen S.A."/>
            <person name="Dufour S."/>
            <person name="Weltzien F.-A."/>
            <person name="Palstra A.P."/>
            <person name="Pelster B."/>
            <person name="Spaink H.P."/>
            <person name="Van Den Thillart G.E."/>
            <person name="Jansen H."/>
            <person name="Zahm M."/>
            <person name="Klopp C."/>
            <person name="Cedric C."/>
            <person name="Louis A."/>
            <person name="Berthelot C."/>
            <person name="Parey E."/>
            <person name="Roest Crollius H."/>
            <person name="Montfort J."/>
            <person name="Robinson-Rechavi M."/>
            <person name="Bucao C."/>
            <person name="Bouchez O."/>
            <person name="Gislard M."/>
            <person name="Lluch J."/>
            <person name="Milhes M."/>
            <person name="Lampietro C."/>
            <person name="Lopez Roques C."/>
            <person name="Donnadieu C."/>
            <person name="Braasch I."/>
            <person name="Desvignes T."/>
            <person name="Postlethwait J."/>
            <person name="Bobe J."/>
            <person name="Guiguen Y."/>
            <person name="Dirks R."/>
        </authorList>
    </citation>
    <scope>NUCLEOTIDE SEQUENCE</scope>
    <source>
        <strain evidence="23">Tag_6206</strain>
        <tissue evidence="23">Liver</tissue>
    </source>
</reference>
<dbReference type="PROSITE" id="PS50923">
    <property type="entry name" value="SUSHI"/>
    <property type="match status" value="3"/>
</dbReference>
<dbReference type="InterPro" id="IPR009003">
    <property type="entry name" value="Peptidase_S1_PA"/>
</dbReference>
<dbReference type="SMART" id="SM00020">
    <property type="entry name" value="Tryp_SPc"/>
    <property type="match status" value="1"/>
</dbReference>
<comment type="caution">
    <text evidence="23">The sequence shown here is derived from an EMBL/GenBank/DDBJ whole genome shotgun (WGS) entry which is preliminary data.</text>
</comment>
<feature type="domain" description="Sushi" evidence="22">
    <location>
        <begin position="92"/>
        <end position="151"/>
    </location>
</feature>
<dbReference type="Pfam" id="PF00092">
    <property type="entry name" value="VWA"/>
    <property type="match status" value="1"/>
</dbReference>
<comment type="caution">
    <text evidence="18">Lacks conserved residue(s) required for the propagation of feature annotation.</text>
</comment>
<keyword evidence="11" id="KW-0378">Hydrolase</keyword>
<evidence type="ECO:0000256" key="15">
    <source>
        <dbReference type="ARBA" id="ARBA00023180"/>
    </source>
</evidence>
<evidence type="ECO:0000256" key="6">
    <source>
        <dbReference type="ARBA" id="ARBA00022588"/>
    </source>
</evidence>
<keyword evidence="24" id="KW-1185">Reference proteome</keyword>
<dbReference type="CDD" id="cd00190">
    <property type="entry name" value="Tryp_SPc"/>
    <property type="match status" value="1"/>
</dbReference>
<dbReference type="CDD" id="cd00033">
    <property type="entry name" value="CCP"/>
    <property type="match status" value="3"/>
</dbReference>
<evidence type="ECO:0000256" key="18">
    <source>
        <dbReference type="PROSITE-ProRule" id="PRU00302"/>
    </source>
</evidence>
<evidence type="ECO:0000256" key="14">
    <source>
        <dbReference type="ARBA" id="ARBA00023157"/>
    </source>
</evidence>
<dbReference type="SUPFAM" id="SSF53300">
    <property type="entry name" value="vWA-like"/>
    <property type="match status" value="1"/>
</dbReference>
<dbReference type="PROSITE" id="PS50240">
    <property type="entry name" value="TRYPSIN_DOM"/>
    <property type="match status" value="1"/>
</dbReference>
<keyword evidence="10" id="KW-0677">Repeat</keyword>
<proteinExistence type="predicted"/>
<feature type="disulfide bond" evidence="18">
    <location>
        <begin position="122"/>
        <end position="149"/>
    </location>
</feature>
<dbReference type="InterPro" id="IPR000436">
    <property type="entry name" value="Sushi_SCR_CCP_dom"/>
</dbReference>
<accession>A0A9D3RUZ7</accession>
<evidence type="ECO:0000256" key="11">
    <source>
        <dbReference type="ARBA" id="ARBA00022801"/>
    </source>
</evidence>
<dbReference type="InterPro" id="IPR043504">
    <property type="entry name" value="Peptidase_S1_PA_chymotrypsin"/>
</dbReference>
<sequence>MGLTAWGSLVMVVAVFSPLCAGVPVDANCSAEGLSIAGGNYTLSDGLNEGSVLIYTCSEGYYPFPAMTRRCHRRGRWNPAPNIRQPEECKRVTCPDPSVFENGEVLPNQMIYYVTNQTTYKCLDGYKQWGSTTRVCQINGKWNGSTPICDRGSGHCPDPGVPPGARRTGVHFGIDDKVTYRCDQGLTLVGSKERVCQESGEWTGVAPACYAKFTYDTLEEVTASFAASLRNSLTSGDDDSQHGKKIRLNKAGNLHIYIALDYSDSIKPEDFEWSKKCAKKLIERIDFFDVTPKYEILAFAAEANEIINIAQPNYEEIDILTELTEFKYEGKEDKSGTSIAGAFAFIYEKMSFMQAQNRDEFKDIQHVIIMFTDGIANMGGSAEPKVTKIKSLVNVAENREDFLDIYVFAIGTDVNEAEIDKLVSKKAPETHFFRMKDKESMEEMLDKMIDESESVGICGVYRDYDQGTPITKRWRHPWFAKIEVTREDKSGTCQGSLVSPRFVLTAAHCFRFEDKFELVKVKIEDGNAGSSVKDIKRFILHPDYNSMAKKDQGIKEFYDYDVALIELKEDVDISVRARPMCIPCTEETNRALKLNDKATCRQHEDELLKKDIEPAQFMDSDVLVRKNVTIKLGKNRHNCIKDIKEVVNVDDPTKMVTENFLCTGGIEGTTDHVACKGDSGGALFLQRRRRLIQVGVVSFGVKNLCSNGDNLPNSEAKSRDFHINLFKVLPFLKMYLADGSQSYAPIKFIA</sequence>
<gene>
    <name evidence="23" type="ORF">ANANG_G00157990</name>
</gene>
<dbReference type="Gene3D" id="2.40.10.10">
    <property type="entry name" value="Trypsin-like serine proteases"/>
    <property type="match status" value="2"/>
</dbReference>
<name>A0A9D3RUZ7_ANGAN</name>
<dbReference type="PRINTS" id="PR00722">
    <property type="entry name" value="CHYMOTRYPSIN"/>
</dbReference>
<evidence type="ECO:0000256" key="1">
    <source>
        <dbReference type="ARBA" id="ARBA00001936"/>
    </source>
</evidence>
<dbReference type="GO" id="GO:0006956">
    <property type="term" value="P:complement activation"/>
    <property type="evidence" value="ECO:0007669"/>
    <property type="project" value="InterPro"/>
</dbReference>
<dbReference type="PANTHER" id="PTHR46393">
    <property type="entry name" value="SUSHI DOMAIN-CONTAINING PROTEIN"/>
    <property type="match status" value="1"/>
</dbReference>
<feature type="domain" description="Sushi" evidence="22">
    <location>
        <begin position="154"/>
        <end position="211"/>
    </location>
</feature>
<evidence type="ECO:0000256" key="7">
    <source>
        <dbReference type="ARBA" id="ARBA00022659"/>
    </source>
</evidence>
<evidence type="ECO:0000256" key="13">
    <source>
        <dbReference type="ARBA" id="ARBA00022859"/>
    </source>
</evidence>
<feature type="active site" description="Charge relay system" evidence="17">
    <location>
        <position position="561"/>
    </location>
</feature>
<dbReference type="Gene3D" id="3.40.50.410">
    <property type="entry name" value="von Willebrand factor, type A domain"/>
    <property type="match status" value="1"/>
</dbReference>
<keyword evidence="5" id="KW-0964">Secreted</keyword>
<comment type="cofactor">
    <cofactor evidence="2">
        <name>Mg(2+)</name>
        <dbReference type="ChEBI" id="CHEBI:18420"/>
    </cofactor>
</comment>
<keyword evidence="9 19" id="KW-0732">Signal</keyword>
<evidence type="ECO:0000256" key="16">
    <source>
        <dbReference type="ARBA" id="ARBA00029636"/>
    </source>
</evidence>
<evidence type="ECO:0000256" key="9">
    <source>
        <dbReference type="ARBA" id="ARBA00022729"/>
    </source>
</evidence>
<comment type="cofactor">
    <cofactor evidence="1">
        <name>Mn(2+)</name>
        <dbReference type="ChEBI" id="CHEBI:29035"/>
    </cofactor>
</comment>
<dbReference type="AlphaFoldDB" id="A0A9D3RUZ7"/>
<dbReference type="PROSITE" id="PS50234">
    <property type="entry name" value="VWFA"/>
    <property type="match status" value="1"/>
</dbReference>
<evidence type="ECO:0000256" key="2">
    <source>
        <dbReference type="ARBA" id="ARBA00001946"/>
    </source>
</evidence>
<evidence type="ECO:0000256" key="3">
    <source>
        <dbReference type="ARBA" id="ARBA00004241"/>
    </source>
</evidence>
<dbReference type="GO" id="GO:0004252">
    <property type="term" value="F:serine-type endopeptidase activity"/>
    <property type="evidence" value="ECO:0007669"/>
    <property type="project" value="InterPro"/>
</dbReference>
<dbReference type="Pfam" id="PF00089">
    <property type="entry name" value="Trypsin"/>
    <property type="match status" value="1"/>
</dbReference>
<evidence type="ECO:0000259" key="22">
    <source>
        <dbReference type="PROSITE" id="PS50923"/>
    </source>
</evidence>
<keyword evidence="14 18" id="KW-1015">Disulfide bond</keyword>
<evidence type="ECO:0000259" key="21">
    <source>
        <dbReference type="PROSITE" id="PS50240"/>
    </source>
</evidence>
<evidence type="ECO:0000256" key="17">
    <source>
        <dbReference type="PIRSR" id="PIRSR001154-1"/>
    </source>
</evidence>
<feature type="chain" id="PRO_5039434793" description="C3/C5 convertase" evidence="19">
    <location>
        <begin position="23"/>
        <end position="750"/>
    </location>
</feature>
<dbReference type="InterPro" id="IPR011360">
    <property type="entry name" value="Compl_C2_B"/>
</dbReference>
<dbReference type="Proteomes" id="UP001044222">
    <property type="component" value="Chromosome 8"/>
</dbReference>
<keyword evidence="15" id="KW-0325">Glycoprotein</keyword>
<dbReference type="GO" id="GO:0070062">
    <property type="term" value="C:extracellular exosome"/>
    <property type="evidence" value="ECO:0007669"/>
    <property type="project" value="TreeGrafter"/>
</dbReference>
<organism evidence="23 24">
    <name type="scientific">Anguilla anguilla</name>
    <name type="common">European freshwater eel</name>
    <name type="synonym">Muraena anguilla</name>
    <dbReference type="NCBI Taxonomy" id="7936"/>
    <lineage>
        <taxon>Eukaryota</taxon>
        <taxon>Metazoa</taxon>
        <taxon>Chordata</taxon>
        <taxon>Craniata</taxon>
        <taxon>Vertebrata</taxon>
        <taxon>Euteleostomi</taxon>
        <taxon>Actinopterygii</taxon>
        <taxon>Neopterygii</taxon>
        <taxon>Teleostei</taxon>
        <taxon>Anguilliformes</taxon>
        <taxon>Anguillidae</taxon>
        <taxon>Anguilla</taxon>
    </lineage>
</organism>
<keyword evidence="12" id="KW-0720">Serine protease</keyword>
<dbReference type="InterPro" id="IPR036465">
    <property type="entry name" value="vWFA_dom_sf"/>
</dbReference>
<evidence type="ECO:0000256" key="4">
    <source>
        <dbReference type="ARBA" id="ARBA00004613"/>
    </source>
</evidence>
<comment type="subcellular location">
    <subcellularLocation>
        <location evidence="3">Cell surface</location>
    </subcellularLocation>
    <subcellularLocation>
        <location evidence="4">Secreted</location>
    </subcellularLocation>
</comment>
<evidence type="ECO:0000256" key="8">
    <source>
        <dbReference type="ARBA" id="ARBA00022670"/>
    </source>
</evidence>
<dbReference type="InterPro" id="IPR001314">
    <property type="entry name" value="Peptidase_S1A"/>
</dbReference>
<keyword evidence="13" id="KW-0391">Immunity</keyword>
<evidence type="ECO:0000256" key="5">
    <source>
        <dbReference type="ARBA" id="ARBA00022525"/>
    </source>
</evidence>
<dbReference type="PIRSF" id="PIRSF001154">
    <property type="entry name" value="Compl_C2_B"/>
    <property type="match status" value="1"/>
</dbReference>
<keyword evidence="8" id="KW-0645">Protease</keyword>
<dbReference type="InterPro" id="IPR001254">
    <property type="entry name" value="Trypsin_dom"/>
</dbReference>
<dbReference type="SUPFAM" id="SSF57535">
    <property type="entry name" value="Complement control module/SCR domain"/>
    <property type="match status" value="3"/>
</dbReference>
<evidence type="ECO:0000259" key="20">
    <source>
        <dbReference type="PROSITE" id="PS50234"/>
    </source>
</evidence>
<keyword evidence="7 18" id="KW-0768">Sushi</keyword>
<dbReference type="Pfam" id="PF00084">
    <property type="entry name" value="Sushi"/>
    <property type="match status" value="3"/>
</dbReference>
<feature type="signal peptide" evidence="19">
    <location>
        <begin position="1"/>
        <end position="22"/>
    </location>
</feature>
<dbReference type="Gene3D" id="2.10.70.10">
    <property type="entry name" value="Complement Module, domain 1"/>
    <property type="match status" value="3"/>
</dbReference>
<dbReference type="InterPro" id="IPR018114">
    <property type="entry name" value="TRYPSIN_HIS"/>
</dbReference>
<dbReference type="SMART" id="SM00032">
    <property type="entry name" value="CCP"/>
    <property type="match status" value="3"/>
</dbReference>
<dbReference type="GO" id="GO:0006508">
    <property type="term" value="P:proteolysis"/>
    <property type="evidence" value="ECO:0007669"/>
    <property type="project" value="UniProtKB-KW"/>
</dbReference>
<dbReference type="InterPro" id="IPR002035">
    <property type="entry name" value="VWF_A"/>
</dbReference>
<dbReference type="SUPFAM" id="SSF50494">
    <property type="entry name" value="Trypsin-like serine proteases"/>
    <property type="match status" value="1"/>
</dbReference>
<dbReference type="GO" id="GO:0009617">
    <property type="term" value="P:response to bacterium"/>
    <property type="evidence" value="ECO:0007669"/>
    <property type="project" value="TreeGrafter"/>
</dbReference>
<evidence type="ECO:0000313" key="23">
    <source>
        <dbReference type="EMBL" id="KAG5844108.1"/>
    </source>
</evidence>
<evidence type="ECO:0000256" key="10">
    <source>
        <dbReference type="ARBA" id="ARBA00022737"/>
    </source>
</evidence>
<feature type="active site" description="Charge relay system" evidence="17">
    <location>
        <position position="679"/>
    </location>
</feature>
<dbReference type="GO" id="GO:0009986">
    <property type="term" value="C:cell surface"/>
    <property type="evidence" value="ECO:0007669"/>
    <property type="project" value="UniProtKB-SubCell"/>
</dbReference>
<dbReference type="GO" id="GO:0045087">
    <property type="term" value="P:innate immune response"/>
    <property type="evidence" value="ECO:0007669"/>
    <property type="project" value="UniProtKB-KW"/>
</dbReference>
<feature type="active site" description="Charge relay system" evidence="17">
    <location>
        <position position="508"/>
    </location>
</feature>